<organism evidence="2">
    <name type="scientific">Opuntia streptacantha</name>
    <name type="common">Prickly pear cactus</name>
    <name type="synonym">Opuntia cardona</name>
    <dbReference type="NCBI Taxonomy" id="393608"/>
    <lineage>
        <taxon>Eukaryota</taxon>
        <taxon>Viridiplantae</taxon>
        <taxon>Streptophyta</taxon>
        <taxon>Embryophyta</taxon>
        <taxon>Tracheophyta</taxon>
        <taxon>Spermatophyta</taxon>
        <taxon>Magnoliopsida</taxon>
        <taxon>eudicotyledons</taxon>
        <taxon>Gunneridae</taxon>
        <taxon>Pentapetalae</taxon>
        <taxon>Caryophyllales</taxon>
        <taxon>Cactineae</taxon>
        <taxon>Cactaceae</taxon>
        <taxon>Opuntioideae</taxon>
        <taxon>Opuntia</taxon>
    </lineage>
</organism>
<sequence>MMDHLDHQDLRLHLKLQVLLQQVHISVTQQGRNSCSIQFIFPYILTSILGFVILAAPPVDSDTAPTPSAVEFGMGRNLAYKLKTSHLGVEAAVITLIFKKMFP</sequence>
<evidence type="ECO:0000313" key="2">
    <source>
        <dbReference type="EMBL" id="MBA4630031.1"/>
    </source>
</evidence>
<dbReference type="AlphaFoldDB" id="A0A7C8YZN8"/>
<protein>
    <submittedName>
        <fullName evidence="2">Uncharacterized protein</fullName>
    </submittedName>
</protein>
<reference evidence="2" key="2">
    <citation type="submission" date="2020-07" db="EMBL/GenBank/DDBJ databases">
        <authorList>
            <person name="Vera ALvarez R."/>
            <person name="Arias-Moreno D.M."/>
            <person name="Jimenez-Jacinto V."/>
            <person name="Jimenez-Bremont J.F."/>
            <person name="Swaminathan K."/>
            <person name="Moose S.P."/>
            <person name="Guerrero-Gonzalez M.L."/>
            <person name="Marino-Ramirez L."/>
            <person name="Landsman D."/>
            <person name="Rodriguez-Kessler M."/>
            <person name="Delgado-Sanchez P."/>
        </authorList>
    </citation>
    <scope>NUCLEOTIDE SEQUENCE</scope>
    <source>
        <tissue evidence="2">Cladode</tissue>
    </source>
</reference>
<dbReference type="EMBL" id="GISG01071679">
    <property type="protein sequence ID" value="MBA4630031.1"/>
    <property type="molecule type" value="Transcribed_RNA"/>
</dbReference>
<keyword evidence="1" id="KW-0812">Transmembrane</keyword>
<name>A0A7C8YZN8_OPUST</name>
<evidence type="ECO:0000256" key="1">
    <source>
        <dbReference type="SAM" id="Phobius"/>
    </source>
</evidence>
<accession>A0A7C8YZN8</accession>
<proteinExistence type="predicted"/>
<reference evidence="2" key="1">
    <citation type="journal article" date="2013" name="J. Plant Res.">
        <title>Effect of fungi and light on seed germination of three Opuntia species from semiarid lands of central Mexico.</title>
        <authorList>
            <person name="Delgado-Sanchez P."/>
            <person name="Jimenez-Bremont J.F."/>
            <person name="Guerrero-Gonzalez Mde L."/>
            <person name="Flores J."/>
        </authorList>
    </citation>
    <scope>NUCLEOTIDE SEQUENCE</scope>
    <source>
        <tissue evidence="2">Cladode</tissue>
    </source>
</reference>
<feature type="transmembrane region" description="Helical" evidence="1">
    <location>
        <begin position="39"/>
        <end position="58"/>
    </location>
</feature>
<keyword evidence="1" id="KW-0472">Membrane</keyword>
<keyword evidence="1" id="KW-1133">Transmembrane helix</keyword>